<comment type="caution">
    <text evidence="2">The sequence shown here is derived from an EMBL/GenBank/DDBJ whole genome shotgun (WGS) entry which is preliminary data.</text>
</comment>
<organism evidence="2 3">
    <name type="scientific">Azospirillum cavernae</name>
    <dbReference type="NCBI Taxonomy" id="2320860"/>
    <lineage>
        <taxon>Bacteria</taxon>
        <taxon>Pseudomonadati</taxon>
        <taxon>Pseudomonadota</taxon>
        <taxon>Alphaproteobacteria</taxon>
        <taxon>Rhodospirillales</taxon>
        <taxon>Azospirillaceae</taxon>
        <taxon>Azospirillum</taxon>
    </lineage>
</organism>
<feature type="domain" description="Bbp19-like phage" evidence="1">
    <location>
        <begin position="29"/>
        <end position="78"/>
    </location>
</feature>
<dbReference type="Pfam" id="PF25181">
    <property type="entry name" value="Phage_Bbp19"/>
    <property type="match status" value="1"/>
</dbReference>
<proteinExistence type="predicted"/>
<reference evidence="2 3" key="1">
    <citation type="submission" date="2018-09" db="EMBL/GenBank/DDBJ databases">
        <authorList>
            <person name="Zhu H."/>
        </authorList>
    </citation>
    <scope>NUCLEOTIDE SEQUENCE [LARGE SCALE GENOMIC DNA]</scope>
    <source>
        <strain evidence="2 3">K2W22B-5</strain>
    </source>
</reference>
<dbReference type="RefSeq" id="WP_119831971.1">
    <property type="nucleotide sequence ID" value="NZ_QYUL01000002.1"/>
</dbReference>
<sequence>MAEPTGWDWLNGAGRADMAPATEDPAPVFARCFAGPDGLRVLDTLRAMTLGRTLGPDAPDAALRHLEGQRHLVAVILALTARGQKQ</sequence>
<dbReference type="OrthoDB" id="8450036at2"/>
<gene>
    <name evidence="2" type="ORF">D3877_17485</name>
</gene>
<keyword evidence="3" id="KW-1185">Reference proteome</keyword>
<name>A0A418VXJ6_9PROT</name>
<dbReference type="EMBL" id="QYUL01000002">
    <property type="protein sequence ID" value="RJF81888.1"/>
    <property type="molecule type" value="Genomic_DNA"/>
</dbReference>
<evidence type="ECO:0000259" key="1">
    <source>
        <dbReference type="Pfam" id="PF25181"/>
    </source>
</evidence>
<dbReference type="Proteomes" id="UP000283458">
    <property type="component" value="Unassembled WGS sequence"/>
</dbReference>
<accession>A0A418VXJ6</accession>
<evidence type="ECO:0000313" key="2">
    <source>
        <dbReference type="EMBL" id="RJF81888.1"/>
    </source>
</evidence>
<evidence type="ECO:0000313" key="3">
    <source>
        <dbReference type="Proteomes" id="UP000283458"/>
    </source>
</evidence>
<protein>
    <recommendedName>
        <fullName evidence="1">Bbp19-like phage domain-containing protein</fullName>
    </recommendedName>
</protein>
<dbReference type="AlphaFoldDB" id="A0A418VXJ6"/>
<dbReference type="InterPro" id="IPR057447">
    <property type="entry name" value="Bbp19-like_phage"/>
</dbReference>